<gene>
    <name evidence="2" type="ORF">ENT17_00865</name>
</gene>
<dbReference type="Gene3D" id="2.40.128.630">
    <property type="match status" value="1"/>
</dbReference>
<dbReference type="PANTHER" id="PTHR34512">
    <property type="entry name" value="CELL SURFACE PROTEIN"/>
    <property type="match status" value="1"/>
</dbReference>
<feature type="domain" description="Pyrrolo-quinoline quinone repeat" evidence="1">
    <location>
        <begin position="141"/>
        <end position="236"/>
    </location>
</feature>
<dbReference type="SMART" id="SM00564">
    <property type="entry name" value="PQQ"/>
    <property type="match status" value="7"/>
</dbReference>
<dbReference type="PROSITE" id="PS51257">
    <property type="entry name" value="PROKAR_LIPOPROTEIN"/>
    <property type="match status" value="1"/>
</dbReference>
<proteinExistence type="predicted"/>
<protein>
    <recommendedName>
        <fullName evidence="1">Pyrrolo-quinoline quinone repeat domain-containing protein</fullName>
    </recommendedName>
</protein>
<dbReference type="EMBL" id="DSXR01000014">
    <property type="protein sequence ID" value="HGS86151.1"/>
    <property type="molecule type" value="Genomic_DNA"/>
</dbReference>
<evidence type="ECO:0000313" key="2">
    <source>
        <dbReference type="EMBL" id="HGS86151.1"/>
    </source>
</evidence>
<sequence length="360" mass="39354">MDTYTKRSMKNSKILLIALFLLGGVLLASCGAPLSGSSWPGVSSNGDTVYVAYMQHVYAVRAADGSMIWRFPEKAGRQMFFAAPVLADDQLLVGDYENVLHSLDPNTGVEKWLFAQAQADWIASPLVVGDVILAPNADHFLYALSKNGSLLWKFETGRALWAQPVSDGETVYQASMDHKVYAINIRDGQKLWSVDVGGAVIYSPALDAEEGTLYLTTLARNLMAINTRDGSIRWQRKFEGGMWTQPALKDGRLYLGDLQGMVYAISAADGTEVWSQKVDQPVTGKAAVLDSRVVFPTEDGSLIAMSLEGERLWSRTFEGKLYTGPVVIGDRLAVGIAGGKEFLKMVSLDGQDLWTFVPPK</sequence>
<feature type="domain" description="Pyrrolo-quinoline quinone repeat" evidence="1">
    <location>
        <begin position="237"/>
        <end position="354"/>
    </location>
</feature>
<dbReference type="InterPro" id="IPR011047">
    <property type="entry name" value="Quinoprotein_ADH-like_sf"/>
</dbReference>
<dbReference type="Gene3D" id="2.40.10.480">
    <property type="match status" value="1"/>
</dbReference>
<dbReference type="InterPro" id="IPR015943">
    <property type="entry name" value="WD40/YVTN_repeat-like_dom_sf"/>
</dbReference>
<dbReference type="SUPFAM" id="SSF50998">
    <property type="entry name" value="Quinoprotein alcohol dehydrogenase-like"/>
    <property type="match status" value="2"/>
</dbReference>
<dbReference type="InterPro" id="IPR002372">
    <property type="entry name" value="PQQ_rpt_dom"/>
</dbReference>
<dbReference type="AlphaFoldDB" id="A0A7C4PZW1"/>
<dbReference type="PANTHER" id="PTHR34512:SF30">
    <property type="entry name" value="OUTER MEMBRANE PROTEIN ASSEMBLY FACTOR BAMB"/>
    <property type="match status" value="1"/>
</dbReference>
<comment type="caution">
    <text evidence="2">The sequence shown here is derived from an EMBL/GenBank/DDBJ whole genome shotgun (WGS) entry which is preliminary data.</text>
</comment>
<reference evidence="2" key="1">
    <citation type="journal article" date="2020" name="mSystems">
        <title>Genome- and Community-Level Interaction Insights into Carbon Utilization and Element Cycling Functions of Hydrothermarchaeota in Hydrothermal Sediment.</title>
        <authorList>
            <person name="Zhou Z."/>
            <person name="Liu Y."/>
            <person name="Xu W."/>
            <person name="Pan J."/>
            <person name="Luo Z.H."/>
            <person name="Li M."/>
        </authorList>
    </citation>
    <scope>NUCLEOTIDE SEQUENCE [LARGE SCALE GENOMIC DNA]</scope>
    <source>
        <strain evidence="2">SpSt-556</strain>
    </source>
</reference>
<dbReference type="InterPro" id="IPR018391">
    <property type="entry name" value="PQQ_b-propeller_rpt"/>
</dbReference>
<name>A0A7C4PZW1_9CHLR</name>
<accession>A0A7C4PZW1</accession>
<dbReference type="Pfam" id="PF13360">
    <property type="entry name" value="PQQ_2"/>
    <property type="match status" value="2"/>
</dbReference>
<dbReference type="Gene3D" id="2.130.10.10">
    <property type="entry name" value="YVTN repeat-like/Quinoprotein amine dehydrogenase"/>
    <property type="match status" value="1"/>
</dbReference>
<evidence type="ECO:0000259" key="1">
    <source>
        <dbReference type="Pfam" id="PF13360"/>
    </source>
</evidence>
<organism evidence="2">
    <name type="scientific">Bellilinea caldifistulae</name>
    <dbReference type="NCBI Taxonomy" id="360411"/>
    <lineage>
        <taxon>Bacteria</taxon>
        <taxon>Bacillati</taxon>
        <taxon>Chloroflexota</taxon>
        <taxon>Anaerolineae</taxon>
        <taxon>Anaerolineales</taxon>
        <taxon>Anaerolineaceae</taxon>
        <taxon>Bellilinea</taxon>
    </lineage>
</organism>